<reference evidence="2 3" key="1">
    <citation type="journal article" date="2023" name="Nucleic Acids Res.">
        <title>The hologenome of Daphnia magna reveals possible DNA methylation and microbiome-mediated evolution of the host genome.</title>
        <authorList>
            <person name="Chaturvedi A."/>
            <person name="Li X."/>
            <person name="Dhandapani V."/>
            <person name="Marshall H."/>
            <person name="Kissane S."/>
            <person name="Cuenca-Cambronero M."/>
            <person name="Asole G."/>
            <person name="Calvet F."/>
            <person name="Ruiz-Romero M."/>
            <person name="Marangio P."/>
            <person name="Guigo R."/>
            <person name="Rago D."/>
            <person name="Mirbahai L."/>
            <person name="Eastwood N."/>
            <person name="Colbourne J.K."/>
            <person name="Zhou J."/>
            <person name="Mallon E."/>
            <person name="Orsini L."/>
        </authorList>
    </citation>
    <scope>NUCLEOTIDE SEQUENCE [LARGE SCALE GENOMIC DNA]</scope>
    <source>
        <strain evidence="2">LRV0_1</strain>
    </source>
</reference>
<accession>A0ABQ9Z244</accession>
<evidence type="ECO:0000313" key="3">
    <source>
        <dbReference type="Proteomes" id="UP001234178"/>
    </source>
</evidence>
<sequence>MVDATLPNREMRQKNRQLDRYRRQPFVHHQISIGIVRSYPTIHINIRQNAIIQYLEDAAIHHENELIRVIQSMQGDQRRAKHAQALSTAQYNGWLAAAKLGLRQSIKLIATGNFVSALQYNPTAVNFTTDTTSCGPQPWFNNLTIGWSGWELTAFTPCYWAEASVLIPQRVLADAFRYQDVNFFEYQHQTNPAYTEVLIRTMDIMADITVSMNEHSMTVPNQIVGTSAIVVSTAEKAGLGTFTNLFQNFKVYSFFILLIAIFLLIVRACYALGFSDLI</sequence>
<keyword evidence="1" id="KW-0472">Membrane</keyword>
<proteinExistence type="predicted"/>
<dbReference type="EMBL" id="JAOYFB010000002">
    <property type="protein sequence ID" value="KAK4006979.1"/>
    <property type="molecule type" value="Genomic_DNA"/>
</dbReference>
<dbReference type="Proteomes" id="UP001234178">
    <property type="component" value="Unassembled WGS sequence"/>
</dbReference>
<organism evidence="2 3">
    <name type="scientific">Daphnia magna</name>
    <dbReference type="NCBI Taxonomy" id="35525"/>
    <lineage>
        <taxon>Eukaryota</taxon>
        <taxon>Metazoa</taxon>
        <taxon>Ecdysozoa</taxon>
        <taxon>Arthropoda</taxon>
        <taxon>Crustacea</taxon>
        <taxon>Branchiopoda</taxon>
        <taxon>Diplostraca</taxon>
        <taxon>Cladocera</taxon>
        <taxon>Anomopoda</taxon>
        <taxon>Daphniidae</taxon>
        <taxon>Daphnia</taxon>
    </lineage>
</organism>
<evidence type="ECO:0000256" key="1">
    <source>
        <dbReference type="SAM" id="Phobius"/>
    </source>
</evidence>
<gene>
    <name evidence="2" type="ORF">OUZ56_012133</name>
</gene>
<name>A0ABQ9Z244_9CRUS</name>
<keyword evidence="1" id="KW-0812">Transmembrane</keyword>
<feature type="transmembrane region" description="Helical" evidence="1">
    <location>
        <begin position="251"/>
        <end position="273"/>
    </location>
</feature>
<keyword evidence="3" id="KW-1185">Reference proteome</keyword>
<comment type="caution">
    <text evidence="2">The sequence shown here is derived from an EMBL/GenBank/DDBJ whole genome shotgun (WGS) entry which is preliminary data.</text>
</comment>
<protein>
    <submittedName>
        <fullName evidence="2">Uncharacterized protein</fullName>
    </submittedName>
</protein>
<evidence type="ECO:0000313" key="2">
    <source>
        <dbReference type="EMBL" id="KAK4006979.1"/>
    </source>
</evidence>
<keyword evidence="1" id="KW-1133">Transmembrane helix</keyword>